<dbReference type="OrthoDB" id="7344096at2759"/>
<keyword evidence="7" id="KW-1185">Reference proteome</keyword>
<dbReference type="GO" id="GO:0005737">
    <property type="term" value="C:cytoplasm"/>
    <property type="evidence" value="ECO:0007669"/>
    <property type="project" value="UniProtKB-SubCell"/>
</dbReference>
<feature type="region of interest" description="Disordered" evidence="5">
    <location>
        <begin position="40"/>
        <end position="71"/>
    </location>
</feature>
<dbReference type="GO" id="GO:0005634">
    <property type="term" value="C:nucleus"/>
    <property type="evidence" value="ECO:0007669"/>
    <property type="project" value="UniProtKB-SubCell"/>
</dbReference>
<feature type="region of interest" description="Disordered" evidence="5">
    <location>
        <begin position="296"/>
        <end position="326"/>
    </location>
</feature>
<reference evidence="6 7" key="1">
    <citation type="journal article" date="2020" name="ISME J.">
        <title>Uncovering the hidden diversity of litter-decomposition mechanisms in mushroom-forming fungi.</title>
        <authorList>
            <person name="Floudas D."/>
            <person name="Bentzer J."/>
            <person name="Ahren D."/>
            <person name="Johansson T."/>
            <person name="Persson P."/>
            <person name="Tunlid A."/>
        </authorList>
    </citation>
    <scope>NUCLEOTIDE SEQUENCE [LARGE SCALE GENOMIC DNA]</scope>
    <source>
        <strain evidence="6 7">CBS 146.42</strain>
    </source>
</reference>
<dbReference type="PANTHER" id="PTHR31250:SF27">
    <property type="entry name" value="IQ DOMAIN-CONTAINING PROTEIN IQM5"/>
    <property type="match status" value="1"/>
</dbReference>
<evidence type="ECO:0000256" key="4">
    <source>
        <dbReference type="ARBA" id="ARBA00023242"/>
    </source>
</evidence>
<name>A0A8H5DA20_9AGAR</name>
<dbReference type="EMBL" id="JAACJO010000007">
    <property type="protein sequence ID" value="KAF5355929.1"/>
    <property type="molecule type" value="Genomic_DNA"/>
</dbReference>
<accession>A0A8H5DA20</accession>
<dbReference type="Proteomes" id="UP000559027">
    <property type="component" value="Unassembled WGS sequence"/>
</dbReference>
<comment type="subcellular location">
    <subcellularLocation>
        <location evidence="2">Cytoplasm</location>
    </subcellularLocation>
    <subcellularLocation>
        <location evidence="1">Nucleus</location>
    </subcellularLocation>
</comment>
<organism evidence="6 7">
    <name type="scientific">Leucocoprinus leucothites</name>
    <dbReference type="NCBI Taxonomy" id="201217"/>
    <lineage>
        <taxon>Eukaryota</taxon>
        <taxon>Fungi</taxon>
        <taxon>Dikarya</taxon>
        <taxon>Basidiomycota</taxon>
        <taxon>Agaricomycotina</taxon>
        <taxon>Agaricomycetes</taxon>
        <taxon>Agaricomycetidae</taxon>
        <taxon>Agaricales</taxon>
        <taxon>Agaricineae</taxon>
        <taxon>Agaricaceae</taxon>
        <taxon>Leucocoprinus</taxon>
    </lineage>
</organism>
<protein>
    <submittedName>
        <fullName evidence="6">Uncharacterized protein</fullName>
    </submittedName>
</protein>
<feature type="compositionally biased region" description="Basic and acidic residues" evidence="5">
    <location>
        <begin position="311"/>
        <end position="326"/>
    </location>
</feature>
<evidence type="ECO:0000256" key="2">
    <source>
        <dbReference type="ARBA" id="ARBA00004496"/>
    </source>
</evidence>
<evidence type="ECO:0000256" key="3">
    <source>
        <dbReference type="ARBA" id="ARBA00022490"/>
    </source>
</evidence>
<dbReference type="InterPro" id="IPR044159">
    <property type="entry name" value="IQM"/>
</dbReference>
<dbReference type="PANTHER" id="PTHR31250">
    <property type="entry name" value="IQ DOMAIN-CONTAINING PROTEIN IQM3"/>
    <property type="match status" value="1"/>
</dbReference>
<proteinExistence type="predicted"/>
<evidence type="ECO:0000313" key="6">
    <source>
        <dbReference type="EMBL" id="KAF5355929.1"/>
    </source>
</evidence>
<feature type="compositionally biased region" description="Basic residues" evidence="5">
    <location>
        <begin position="54"/>
        <end position="63"/>
    </location>
</feature>
<keyword evidence="3" id="KW-0963">Cytoplasm</keyword>
<evidence type="ECO:0000256" key="5">
    <source>
        <dbReference type="SAM" id="MobiDB-lite"/>
    </source>
</evidence>
<comment type="caution">
    <text evidence="6">The sequence shown here is derived from an EMBL/GenBank/DDBJ whole genome shotgun (WGS) entry which is preliminary data.</text>
</comment>
<evidence type="ECO:0000256" key="1">
    <source>
        <dbReference type="ARBA" id="ARBA00004123"/>
    </source>
</evidence>
<keyword evidence="4" id="KW-0539">Nucleus</keyword>
<gene>
    <name evidence="6" type="ORF">D9756_004145</name>
</gene>
<sequence length="326" mass="37203">MTVQYYHKRWQEEDTRDNFFQWLDNGDGKDLSLNECPRERLEQEVSASPFDKGKLRRLTQGKHSKSENNRRYLSTEQRLNYLVKVGENGRLLWAKNNQPIDTTAGHWKDAGDGQGIVPISMPARTPMFRHRGRRRLGSSLSSLSSMSSVQQNEATHYAGGRKGGLLWARALRRTFTPTGMMERLLRKTVKRNTWIYVSDKHFNIFIGIKETGTFQHSSFVSGGIVSSAGLITVKQGQIHTLSPLSGHYRTSIDHFHKFVKVLQERGVDISKVKISKAEAALWGIEHLGKMKKKEAKIMSAGKKKVRSILPTKKDTRSDPDREGRER</sequence>
<dbReference type="AlphaFoldDB" id="A0A8H5DA20"/>
<evidence type="ECO:0000313" key="7">
    <source>
        <dbReference type="Proteomes" id="UP000559027"/>
    </source>
</evidence>